<evidence type="ECO:0000259" key="15">
    <source>
        <dbReference type="PROSITE" id="PS50173"/>
    </source>
</evidence>
<keyword evidence="12" id="KW-0239">DNA-directed DNA polymerase</keyword>
<comment type="catalytic activity">
    <reaction evidence="14">
        <text>DNA(n) + a 2'-deoxyribonucleoside 5'-triphosphate = DNA(n+1) + diphosphate</text>
        <dbReference type="Rhea" id="RHEA:22508"/>
        <dbReference type="Rhea" id="RHEA-COMP:17339"/>
        <dbReference type="Rhea" id="RHEA-COMP:17340"/>
        <dbReference type="ChEBI" id="CHEBI:33019"/>
        <dbReference type="ChEBI" id="CHEBI:61560"/>
        <dbReference type="ChEBI" id="CHEBI:173112"/>
        <dbReference type="EC" id="2.7.7.7"/>
    </reaction>
</comment>
<dbReference type="NCBIfam" id="NF002677">
    <property type="entry name" value="PRK02406.1"/>
    <property type="match status" value="1"/>
</dbReference>
<dbReference type="Gene3D" id="3.30.1490.100">
    <property type="entry name" value="DNA polymerase, Y-family, little finger domain"/>
    <property type="match status" value="1"/>
</dbReference>
<keyword evidence="13" id="KW-0234">DNA repair</keyword>
<dbReference type="InterPro" id="IPR043502">
    <property type="entry name" value="DNA/RNA_pol_sf"/>
</dbReference>
<evidence type="ECO:0000256" key="3">
    <source>
        <dbReference type="ARBA" id="ARBA00016178"/>
    </source>
</evidence>
<dbReference type="InterPro" id="IPR024728">
    <property type="entry name" value="PolY_HhH_motif"/>
</dbReference>
<dbReference type="Gene3D" id="3.30.160.60">
    <property type="entry name" value="Classic Zinc Finger"/>
    <property type="match status" value="1"/>
</dbReference>
<evidence type="ECO:0000256" key="8">
    <source>
        <dbReference type="ARBA" id="ARBA00022763"/>
    </source>
</evidence>
<dbReference type="PANTHER" id="PTHR11076">
    <property type="entry name" value="DNA REPAIR POLYMERASE UMUC / TRANSFERASE FAMILY MEMBER"/>
    <property type="match status" value="1"/>
</dbReference>
<dbReference type="Proteomes" id="UP000243579">
    <property type="component" value="Unassembled WGS sequence"/>
</dbReference>
<dbReference type="OrthoDB" id="1747274at2759"/>
<dbReference type="Pfam" id="PF11799">
    <property type="entry name" value="IMS_C"/>
    <property type="match status" value="1"/>
</dbReference>
<comment type="similarity">
    <text evidence="1">Belongs to the DNA polymerase type-Y family.</text>
</comment>
<keyword evidence="4" id="KW-0808">Transferase</keyword>
<keyword evidence="7" id="KW-0479">Metal-binding</keyword>
<evidence type="ECO:0000256" key="6">
    <source>
        <dbReference type="ARBA" id="ARBA00022705"/>
    </source>
</evidence>
<dbReference type="SMART" id="SM00734">
    <property type="entry name" value="ZnF_Rad18"/>
    <property type="match status" value="3"/>
</dbReference>
<evidence type="ECO:0000256" key="9">
    <source>
        <dbReference type="ARBA" id="ARBA00022771"/>
    </source>
</evidence>
<gene>
    <name evidence="16" type="ORF">ACHHYP_09418</name>
</gene>
<dbReference type="InterPro" id="IPR006642">
    <property type="entry name" value="Rad18_UBZ4"/>
</dbReference>
<evidence type="ECO:0000313" key="16">
    <source>
        <dbReference type="EMBL" id="OQR87191.1"/>
    </source>
</evidence>
<evidence type="ECO:0000256" key="10">
    <source>
        <dbReference type="ARBA" id="ARBA00022833"/>
    </source>
</evidence>
<accession>A0A1V9YNG6</accession>
<dbReference type="InterPro" id="IPR043128">
    <property type="entry name" value="Rev_trsase/Diguanyl_cyclase"/>
</dbReference>
<feature type="domain" description="UmuC" evidence="15">
    <location>
        <begin position="87"/>
        <end position="275"/>
    </location>
</feature>
<dbReference type="InterPro" id="IPR017961">
    <property type="entry name" value="DNA_pol_Y-fam_little_finger"/>
</dbReference>
<proteinExistence type="inferred from homology"/>
<evidence type="ECO:0000256" key="11">
    <source>
        <dbReference type="ARBA" id="ARBA00022842"/>
    </source>
</evidence>
<dbReference type="GO" id="GO:0003684">
    <property type="term" value="F:damaged DNA binding"/>
    <property type="evidence" value="ECO:0007669"/>
    <property type="project" value="InterPro"/>
</dbReference>
<dbReference type="InterPro" id="IPR022880">
    <property type="entry name" value="DNApol_IV"/>
</dbReference>
<dbReference type="InterPro" id="IPR001126">
    <property type="entry name" value="UmuC"/>
</dbReference>
<dbReference type="EC" id="2.7.7.7" evidence="2"/>
<evidence type="ECO:0000256" key="12">
    <source>
        <dbReference type="ARBA" id="ARBA00022932"/>
    </source>
</evidence>
<dbReference type="PROSITE" id="PS50173">
    <property type="entry name" value="UMUC"/>
    <property type="match status" value="1"/>
</dbReference>
<dbReference type="Gene3D" id="1.10.150.810">
    <property type="match status" value="1"/>
</dbReference>
<evidence type="ECO:0000256" key="2">
    <source>
        <dbReference type="ARBA" id="ARBA00012417"/>
    </source>
</evidence>
<sequence>MSDHLFVFANPKAGMDDVDRSKVNETIYNLSKDSAFFKNSLEKDAKTDAKIAALQAKLATKRRHDLVASVNALVDEFEANRNLGRIHVVIDMDMFFAAVEMRDRPELANVPMAVGGMGMISTTNYVARKFGVRAAMPGFIGKKLCPDLIFVSPDMAKYAAVADETRKIFALYDPQFMAASLDEAYLDITDICVARGATDEASMETTAAAITNELRQRIFEVTKLTASAGISTNAKLAKVCSDINKPNGQYLLPFNRNALIKFIENLPIRKLGGIGKVREKILAALGIHNGGDLFNARYDLFHIHSDITARWLLQVSMGVYEGHGHDERKSVSRETTFAATASLSDLRAICKDLVSHVRADLAEVLVNLQACEITGAQENVTGFCVTLKLKTEDFHVRTRAFTSKASVEPTLGDVACMLLEREVRHDQKTHKPPPRYRLMGVRISKLVERDADVAAGPTTNQLRLEDTALFAPETKVPCPVCDAPVPQRQLPRHTRLCLGEPMEDKCDAKAPEKPCFFKASGKRPAESDTVCPVCAVSLGALSRRAIASHVDACLAATEVTKEPETLESCPICQQSFESQSPLWMNRHLEACLAQGTCADEPCLAQGSDVGVACPEHSTTFPGATEAKLNAHISQCLLGTGSKPKPLSRHDPTREVPSIKSYFLNA</sequence>
<dbReference type="PANTHER" id="PTHR11076:SF33">
    <property type="entry name" value="DNA POLYMERASE KAPPA"/>
    <property type="match status" value="1"/>
</dbReference>
<dbReference type="Pfam" id="PF00817">
    <property type="entry name" value="IMS"/>
    <property type="match status" value="1"/>
</dbReference>
<keyword evidence="6" id="KW-0235">DNA replication</keyword>
<dbReference type="EMBL" id="JNBR01001461">
    <property type="protein sequence ID" value="OQR87191.1"/>
    <property type="molecule type" value="Genomic_DNA"/>
</dbReference>
<dbReference type="InterPro" id="IPR050116">
    <property type="entry name" value="DNA_polymerase-Y"/>
</dbReference>
<dbReference type="Pfam" id="PF11798">
    <property type="entry name" value="IMS_HHH"/>
    <property type="match status" value="1"/>
</dbReference>
<keyword evidence="17" id="KW-1185">Reference proteome</keyword>
<dbReference type="STRING" id="1202772.A0A1V9YNG6"/>
<dbReference type="Gene3D" id="3.40.1170.60">
    <property type="match status" value="1"/>
</dbReference>
<dbReference type="GO" id="GO:0003887">
    <property type="term" value="F:DNA-directed DNA polymerase activity"/>
    <property type="evidence" value="ECO:0007669"/>
    <property type="project" value="UniProtKB-KW"/>
</dbReference>
<evidence type="ECO:0000256" key="7">
    <source>
        <dbReference type="ARBA" id="ARBA00022723"/>
    </source>
</evidence>
<dbReference type="GO" id="GO:0008270">
    <property type="term" value="F:zinc ion binding"/>
    <property type="evidence" value="ECO:0007669"/>
    <property type="project" value="UniProtKB-KW"/>
</dbReference>
<dbReference type="GO" id="GO:0006281">
    <property type="term" value="P:DNA repair"/>
    <property type="evidence" value="ECO:0007669"/>
    <property type="project" value="UniProtKB-KW"/>
</dbReference>
<evidence type="ECO:0000256" key="13">
    <source>
        <dbReference type="ARBA" id="ARBA00023204"/>
    </source>
</evidence>
<dbReference type="GO" id="GO:0042276">
    <property type="term" value="P:error-prone translesion synthesis"/>
    <property type="evidence" value="ECO:0007669"/>
    <property type="project" value="TreeGrafter"/>
</dbReference>
<keyword evidence="9" id="KW-0863">Zinc-finger</keyword>
<dbReference type="Gene3D" id="1.10.150.20">
    <property type="entry name" value="5' to 3' exonuclease, C-terminal subdomain"/>
    <property type="match status" value="1"/>
</dbReference>
<reference evidence="16 17" key="1">
    <citation type="journal article" date="2014" name="Genome Biol. Evol.">
        <title>The secreted proteins of Achlya hypogyna and Thraustotheca clavata identify the ancestral oomycete secretome and reveal gene acquisitions by horizontal gene transfer.</title>
        <authorList>
            <person name="Misner I."/>
            <person name="Blouin N."/>
            <person name="Leonard G."/>
            <person name="Richards T.A."/>
            <person name="Lane C.E."/>
        </authorList>
    </citation>
    <scope>NUCLEOTIDE SEQUENCE [LARGE SCALE GENOMIC DNA]</scope>
    <source>
        <strain evidence="16 17">ATCC 48635</strain>
    </source>
</reference>
<organism evidence="16 17">
    <name type="scientific">Achlya hypogyna</name>
    <name type="common">Oomycete</name>
    <name type="synonym">Protoachlya hypogyna</name>
    <dbReference type="NCBI Taxonomy" id="1202772"/>
    <lineage>
        <taxon>Eukaryota</taxon>
        <taxon>Sar</taxon>
        <taxon>Stramenopiles</taxon>
        <taxon>Oomycota</taxon>
        <taxon>Saprolegniomycetes</taxon>
        <taxon>Saprolegniales</taxon>
        <taxon>Achlyaceae</taxon>
        <taxon>Achlya</taxon>
    </lineage>
</organism>
<dbReference type="SUPFAM" id="SSF56672">
    <property type="entry name" value="DNA/RNA polymerases"/>
    <property type="match status" value="1"/>
</dbReference>
<dbReference type="GO" id="GO:0006260">
    <property type="term" value="P:DNA replication"/>
    <property type="evidence" value="ECO:0007669"/>
    <property type="project" value="UniProtKB-KW"/>
</dbReference>
<comment type="caution">
    <text evidence="16">The sequence shown here is derived from an EMBL/GenBank/DDBJ whole genome shotgun (WGS) entry which is preliminary data.</text>
</comment>
<dbReference type="FunFam" id="3.40.1170.60:FF:000002">
    <property type="entry name" value="Polymerase (DNA directed) kappa"/>
    <property type="match status" value="1"/>
</dbReference>
<protein>
    <recommendedName>
        <fullName evidence="3">DNA polymerase kappa</fullName>
        <ecNumber evidence="2">2.7.7.7</ecNumber>
    </recommendedName>
</protein>
<evidence type="ECO:0000256" key="4">
    <source>
        <dbReference type="ARBA" id="ARBA00022679"/>
    </source>
</evidence>
<evidence type="ECO:0000313" key="17">
    <source>
        <dbReference type="Proteomes" id="UP000243579"/>
    </source>
</evidence>
<evidence type="ECO:0000256" key="1">
    <source>
        <dbReference type="ARBA" id="ARBA00010945"/>
    </source>
</evidence>
<dbReference type="CDD" id="cd03586">
    <property type="entry name" value="PolY_Pol_IV_kappa"/>
    <property type="match status" value="1"/>
</dbReference>
<dbReference type="SUPFAM" id="SSF100879">
    <property type="entry name" value="Lesion bypass DNA polymerase (Y-family), little finger domain"/>
    <property type="match status" value="1"/>
</dbReference>
<dbReference type="InterPro" id="IPR036775">
    <property type="entry name" value="DNA_pol_Y-fam_lit_finger_sf"/>
</dbReference>
<keyword evidence="10" id="KW-0862">Zinc</keyword>
<evidence type="ECO:0000256" key="14">
    <source>
        <dbReference type="ARBA" id="ARBA00049244"/>
    </source>
</evidence>
<keyword evidence="11" id="KW-0460">Magnesium</keyword>
<dbReference type="FunFam" id="3.30.1490.100:FF:000004">
    <property type="entry name" value="DNA polymerase IV"/>
    <property type="match status" value="1"/>
</dbReference>
<keyword evidence="5" id="KW-0548">Nucleotidyltransferase</keyword>
<keyword evidence="8" id="KW-0227">DNA damage</keyword>
<dbReference type="Gene3D" id="3.30.70.270">
    <property type="match status" value="2"/>
</dbReference>
<dbReference type="AlphaFoldDB" id="A0A1V9YNG6"/>
<dbReference type="GO" id="GO:0005634">
    <property type="term" value="C:nucleus"/>
    <property type="evidence" value="ECO:0007669"/>
    <property type="project" value="TreeGrafter"/>
</dbReference>
<evidence type="ECO:0000256" key="5">
    <source>
        <dbReference type="ARBA" id="ARBA00022695"/>
    </source>
</evidence>
<name>A0A1V9YNG6_ACHHY</name>